<gene>
    <name evidence="1" type="ORF">PR048_024279</name>
</gene>
<comment type="caution">
    <text evidence="1">The sequence shown here is derived from an EMBL/GenBank/DDBJ whole genome shotgun (WGS) entry which is preliminary data.</text>
</comment>
<keyword evidence="2" id="KW-1185">Reference proteome</keyword>
<dbReference type="Proteomes" id="UP001159363">
    <property type="component" value="Chromosome 9"/>
</dbReference>
<accession>A0ABQ9GN53</accession>
<evidence type="ECO:0000313" key="2">
    <source>
        <dbReference type="Proteomes" id="UP001159363"/>
    </source>
</evidence>
<reference evidence="1 2" key="1">
    <citation type="submission" date="2023-02" db="EMBL/GenBank/DDBJ databases">
        <title>LHISI_Scaffold_Assembly.</title>
        <authorList>
            <person name="Stuart O.P."/>
            <person name="Cleave R."/>
            <person name="Magrath M.J.L."/>
            <person name="Mikheyev A.S."/>
        </authorList>
    </citation>
    <scope>NUCLEOTIDE SEQUENCE [LARGE SCALE GENOMIC DNA]</scope>
    <source>
        <strain evidence="1">Daus_M_001</strain>
        <tissue evidence="1">Leg muscle</tissue>
    </source>
</reference>
<organism evidence="1 2">
    <name type="scientific">Dryococelus australis</name>
    <dbReference type="NCBI Taxonomy" id="614101"/>
    <lineage>
        <taxon>Eukaryota</taxon>
        <taxon>Metazoa</taxon>
        <taxon>Ecdysozoa</taxon>
        <taxon>Arthropoda</taxon>
        <taxon>Hexapoda</taxon>
        <taxon>Insecta</taxon>
        <taxon>Pterygota</taxon>
        <taxon>Neoptera</taxon>
        <taxon>Polyneoptera</taxon>
        <taxon>Phasmatodea</taxon>
        <taxon>Verophasmatodea</taxon>
        <taxon>Anareolatae</taxon>
        <taxon>Phasmatidae</taxon>
        <taxon>Eurycanthinae</taxon>
        <taxon>Dryococelus</taxon>
    </lineage>
</organism>
<protein>
    <submittedName>
        <fullName evidence="1">Uncharacterized protein</fullName>
    </submittedName>
</protein>
<sequence>MRRRRETQWADLAEPIEFPHVQHVYVSHCHDGRHFLPKLGILQRRVGVGRYLRAVRGAPRAVASNAVNFTVLFGARDEPTAEPSRVRDLSLHPSIAKLVPSLPHYHFLYFHPPSPPYLLKQPDATTAGIRDSSLHYHCWQLPEHSPARIGISQAPSRCFIGSDLTVQIPNADIFDDLCTHLANTLPKQLDGKRMKIHVNWGWQATLGTWNGAATTSQPRCLENTVPTDEGHKASGVVYKVGMMVARGHIAPEGPARLHSRGPQGRGHDVDSSLCQCREGLDTTMPTRLKGEATMALWLTCSPPTKANWVQSPVGSLAHFRMWKSCQTMLLVGEISRGSPVSPTLSFWCFSIFTSIVLIDSQDLAVKSGKNLFTHYLYVTEYIIYVYMVTPLKLSLVPRVTMALVNVPNPIPPHRSPPTSRELSHICIAQVSLAIRVCRGHCARLICFPAPRINCRAQRGRAVPRDKTWTGGGGWRLLLSPWGVRNNPYPPPFPNTRVGKEWMGVWGWKALSVSLSISLALWARRAEPCHDLALQTVHLIYPRHCHMRVTSCWGTPINSVYTVHDAQLTFSSLHHHFAEAAMAQWLRAPASQHGDLGSDPKWPIPGSPHVGILGVLPFPLPLHSSAAPPRVSLGERCLTLMGATLAQLVSGGPRRLAAHLPTAMCWYVDLDVERELPSRCVDLRALPTDWQLRNLSRKYYDILFGGHMATWQISGAYNTLFTSSNGEERSATGALRSGKALNHRHWLSLVCREPSYVSPAPCVGACHFATRVHHIGGGDTSFHILLWGTLVLMLEACSWGFPSVGNYRAVFLGLLMSQVVVQLNMCIWRRSHLEQALHTNYSESEIMTPKRRIPAKETKARLNSVVLSQLAIRTRALTL</sequence>
<name>A0ABQ9GN53_9NEOP</name>
<dbReference type="EMBL" id="JARBHB010000010">
    <property type="protein sequence ID" value="KAJ8873461.1"/>
    <property type="molecule type" value="Genomic_DNA"/>
</dbReference>
<proteinExistence type="predicted"/>
<evidence type="ECO:0000313" key="1">
    <source>
        <dbReference type="EMBL" id="KAJ8873461.1"/>
    </source>
</evidence>